<dbReference type="GO" id="GO:0000976">
    <property type="term" value="F:transcription cis-regulatory region binding"/>
    <property type="evidence" value="ECO:0007669"/>
    <property type="project" value="TreeGrafter"/>
</dbReference>
<keyword evidence="1" id="KW-0805">Transcription regulation</keyword>
<feature type="DNA-binding region" description="H-T-H motif" evidence="4">
    <location>
        <begin position="34"/>
        <end position="53"/>
    </location>
</feature>
<organism evidence="6 7">
    <name type="scientific">Corynebacterium kalinowskii</name>
    <dbReference type="NCBI Taxonomy" id="2675216"/>
    <lineage>
        <taxon>Bacteria</taxon>
        <taxon>Bacillati</taxon>
        <taxon>Actinomycetota</taxon>
        <taxon>Actinomycetes</taxon>
        <taxon>Mycobacteriales</taxon>
        <taxon>Corynebacteriaceae</taxon>
        <taxon>Corynebacterium</taxon>
    </lineage>
</organism>
<accession>A0A6B8VS41</accession>
<dbReference type="AlphaFoldDB" id="A0A6B8VS41"/>
<feature type="domain" description="HTH tetR-type" evidence="5">
    <location>
        <begin position="11"/>
        <end position="71"/>
    </location>
</feature>
<evidence type="ECO:0000313" key="7">
    <source>
        <dbReference type="Proteomes" id="UP000427071"/>
    </source>
</evidence>
<dbReference type="Proteomes" id="UP000427071">
    <property type="component" value="Chromosome"/>
</dbReference>
<dbReference type="PROSITE" id="PS50977">
    <property type="entry name" value="HTH_TETR_2"/>
    <property type="match status" value="1"/>
</dbReference>
<reference evidence="7" key="1">
    <citation type="submission" date="2019-11" db="EMBL/GenBank/DDBJ databases">
        <title>Complete genome sequence of Corynebacterium kalinowskii 1959, a novel Corynebacterium species isolated from soil of a small paddock in Vilsendorf, Germany.</title>
        <authorList>
            <person name="Schaffert L."/>
            <person name="Ruwe M."/>
            <person name="Milse J."/>
            <person name="Hanuschka K."/>
            <person name="Ortseifen V."/>
            <person name="Droste J."/>
            <person name="Brandt D."/>
            <person name="Schlueter L."/>
            <person name="Kutter Y."/>
            <person name="Vinke S."/>
            <person name="Viehoefer P."/>
            <person name="Jacob L."/>
            <person name="Luebke N.-C."/>
            <person name="Schulte-Berndt E."/>
            <person name="Hain C."/>
            <person name="Linder M."/>
            <person name="Schmidt P."/>
            <person name="Wollenschlaeger L."/>
            <person name="Luttermann T."/>
            <person name="Thieme E."/>
            <person name="Hassa J."/>
            <person name="Haak M."/>
            <person name="Wittchen M."/>
            <person name="Mentz A."/>
            <person name="Persicke M."/>
            <person name="Busche T."/>
            <person name="Ruckert C."/>
        </authorList>
    </citation>
    <scope>NUCLEOTIDE SEQUENCE [LARGE SCALE GENOMIC DNA]</scope>
    <source>
        <strain evidence="7">1959</strain>
    </source>
</reference>
<protein>
    <submittedName>
        <fullName evidence="6">Transcriptional regulator, TetR family</fullName>
    </submittedName>
</protein>
<evidence type="ECO:0000256" key="1">
    <source>
        <dbReference type="ARBA" id="ARBA00023015"/>
    </source>
</evidence>
<dbReference type="KEGG" id="ckw:CKALI_07925"/>
<dbReference type="PANTHER" id="PTHR30055">
    <property type="entry name" value="HTH-TYPE TRANSCRIPTIONAL REGULATOR RUTR"/>
    <property type="match status" value="1"/>
</dbReference>
<keyword evidence="3" id="KW-0804">Transcription</keyword>
<dbReference type="InterPro" id="IPR050109">
    <property type="entry name" value="HTH-type_TetR-like_transc_reg"/>
</dbReference>
<dbReference type="InterPro" id="IPR001647">
    <property type="entry name" value="HTH_TetR"/>
</dbReference>
<dbReference type="GO" id="GO:0003700">
    <property type="term" value="F:DNA-binding transcription factor activity"/>
    <property type="evidence" value="ECO:0007669"/>
    <property type="project" value="TreeGrafter"/>
</dbReference>
<evidence type="ECO:0000256" key="4">
    <source>
        <dbReference type="PROSITE-ProRule" id="PRU00335"/>
    </source>
</evidence>
<dbReference type="RefSeq" id="WP_156192775.1">
    <property type="nucleotide sequence ID" value="NZ_CP046452.1"/>
</dbReference>
<dbReference type="PANTHER" id="PTHR30055:SF238">
    <property type="entry name" value="MYCOFACTOCIN BIOSYNTHESIS TRANSCRIPTIONAL REGULATOR MFTR-RELATED"/>
    <property type="match status" value="1"/>
</dbReference>
<dbReference type="EMBL" id="CP046452">
    <property type="protein sequence ID" value="QGU02447.1"/>
    <property type="molecule type" value="Genomic_DNA"/>
</dbReference>
<dbReference type="SUPFAM" id="SSF46689">
    <property type="entry name" value="Homeodomain-like"/>
    <property type="match status" value="1"/>
</dbReference>
<evidence type="ECO:0000256" key="3">
    <source>
        <dbReference type="ARBA" id="ARBA00023163"/>
    </source>
</evidence>
<gene>
    <name evidence="6" type="ORF">CKALI_07925</name>
</gene>
<proteinExistence type="predicted"/>
<dbReference type="Pfam" id="PF00440">
    <property type="entry name" value="TetR_N"/>
    <property type="match status" value="1"/>
</dbReference>
<evidence type="ECO:0000256" key="2">
    <source>
        <dbReference type="ARBA" id="ARBA00023125"/>
    </source>
</evidence>
<sequence>MTPNLREQKRRATLAAIEEHATKLVAERGYQHVTVEDICAAANISRRTFFNYIESKEEAVFGSFPVLDDAAAAAFLEHTYDDLTAELLELSYHTFLGRMARSDESATILRRRKAIMRSHPEFSASRMAAFTLIHDGLVRIAACYLEQHEEARRLPHLAPIDEARIHVSTVHAVIQIGVKQWMSDPTARISNLHENCITALENFRSLARSTGEKK</sequence>
<name>A0A6B8VS41_9CORY</name>
<dbReference type="Gene3D" id="1.10.357.10">
    <property type="entry name" value="Tetracycline Repressor, domain 2"/>
    <property type="match status" value="1"/>
</dbReference>
<keyword evidence="2 4" id="KW-0238">DNA-binding</keyword>
<keyword evidence="7" id="KW-1185">Reference proteome</keyword>
<evidence type="ECO:0000259" key="5">
    <source>
        <dbReference type="PROSITE" id="PS50977"/>
    </source>
</evidence>
<dbReference type="InterPro" id="IPR009057">
    <property type="entry name" value="Homeodomain-like_sf"/>
</dbReference>
<evidence type="ECO:0000313" key="6">
    <source>
        <dbReference type="EMBL" id="QGU02447.1"/>
    </source>
</evidence>